<dbReference type="OrthoDB" id="9807542at2"/>
<dbReference type="SUPFAM" id="SSF88697">
    <property type="entry name" value="PUA domain-like"/>
    <property type="match status" value="1"/>
</dbReference>
<dbReference type="PANTHER" id="PTHR39203:SF1">
    <property type="entry name" value="CYTOPLASMIC PROTEIN"/>
    <property type="match status" value="1"/>
</dbReference>
<name>A0A430B373_9ENTE</name>
<evidence type="ECO:0000313" key="2">
    <source>
        <dbReference type="EMBL" id="RSU14795.1"/>
    </source>
</evidence>
<protein>
    <recommendedName>
        <fullName evidence="1">ASCH domain-containing protein</fullName>
    </recommendedName>
</protein>
<evidence type="ECO:0000313" key="3">
    <source>
        <dbReference type="Proteomes" id="UP000286773"/>
    </source>
</evidence>
<dbReference type="InterPro" id="IPR009326">
    <property type="entry name" value="DUF984"/>
</dbReference>
<dbReference type="CDD" id="cd06553">
    <property type="entry name" value="ASCH_Ef3133_like"/>
    <property type="match status" value="1"/>
</dbReference>
<sequence length="189" mass="21494">MCGLHMAFCRLIGGGGKENHTLLWYTRLHTDMEVCKMSQTIDKYWRSFCQSKGMPAGTAYSAFAFGDSAEMADRLGQLVLSGKKTGTSGAYDHYAEEPLPEKGDYQIVLNSQGEPLCVIQNTDVDILPFREITARHAEKEGEGDLSLTYWRNTHWHFFSKYHTLELEKEFTEDDLVVFETFVVVYPTTV</sequence>
<dbReference type="InterPro" id="IPR015947">
    <property type="entry name" value="PUA-like_sf"/>
</dbReference>
<dbReference type="EMBL" id="NGKC01000001">
    <property type="protein sequence ID" value="RSU14795.1"/>
    <property type="molecule type" value="Genomic_DNA"/>
</dbReference>
<gene>
    <name evidence="2" type="ORF">CBF27_02120</name>
</gene>
<evidence type="ECO:0000259" key="1">
    <source>
        <dbReference type="SMART" id="SM01022"/>
    </source>
</evidence>
<dbReference type="InterPro" id="IPR007374">
    <property type="entry name" value="ASCH_domain"/>
</dbReference>
<dbReference type="PANTHER" id="PTHR39203">
    <property type="entry name" value="CYTOPLASMIC PROTEIN-RELATED"/>
    <property type="match status" value="1"/>
</dbReference>
<dbReference type="Pfam" id="PF04266">
    <property type="entry name" value="ASCH"/>
    <property type="match status" value="1"/>
</dbReference>
<dbReference type="Gene3D" id="3.10.400.10">
    <property type="entry name" value="Sulfate adenylyltransferase"/>
    <property type="match status" value="1"/>
</dbReference>
<reference evidence="2 3" key="1">
    <citation type="submission" date="2017-05" db="EMBL/GenBank/DDBJ databases">
        <title>Vagococcus spp. assemblies.</title>
        <authorList>
            <person name="Gulvik C.A."/>
        </authorList>
    </citation>
    <scope>NUCLEOTIDE SEQUENCE [LARGE SCALE GENOMIC DNA]</scope>
    <source>
        <strain evidence="2 3">LMG 24798</strain>
    </source>
</reference>
<comment type="caution">
    <text evidence="2">The sequence shown here is derived from an EMBL/GenBank/DDBJ whole genome shotgun (WGS) entry which is preliminary data.</text>
</comment>
<feature type="domain" description="ASCH" evidence="1">
    <location>
        <begin position="63"/>
        <end position="185"/>
    </location>
</feature>
<dbReference type="Proteomes" id="UP000286773">
    <property type="component" value="Unassembled WGS sequence"/>
</dbReference>
<accession>A0A430B373</accession>
<dbReference type="SMART" id="SM01022">
    <property type="entry name" value="ASCH"/>
    <property type="match status" value="1"/>
</dbReference>
<dbReference type="AlphaFoldDB" id="A0A430B373"/>
<proteinExistence type="predicted"/>
<organism evidence="2 3">
    <name type="scientific">Vagococcus acidifermentans</name>
    <dbReference type="NCBI Taxonomy" id="564710"/>
    <lineage>
        <taxon>Bacteria</taxon>
        <taxon>Bacillati</taxon>
        <taxon>Bacillota</taxon>
        <taxon>Bacilli</taxon>
        <taxon>Lactobacillales</taxon>
        <taxon>Enterococcaceae</taxon>
        <taxon>Vagococcus</taxon>
    </lineage>
</organism>
<keyword evidence="3" id="KW-1185">Reference proteome</keyword>